<evidence type="ECO:0000313" key="14">
    <source>
        <dbReference type="Proteomes" id="UP000230066"/>
    </source>
</evidence>
<keyword evidence="4 9" id="KW-0678">Repressor</keyword>
<comment type="subcellular location">
    <subcellularLocation>
        <location evidence="1 9">Nucleus</location>
    </subcellularLocation>
</comment>
<evidence type="ECO:0000259" key="11">
    <source>
        <dbReference type="Pfam" id="PF06333"/>
    </source>
</evidence>
<feature type="domain" description="MID" evidence="12">
    <location>
        <begin position="1284"/>
        <end position="1554"/>
    </location>
</feature>
<name>A0A4E0RT91_FASHE</name>
<evidence type="ECO:0000259" key="12">
    <source>
        <dbReference type="Pfam" id="PF18296"/>
    </source>
</evidence>
<evidence type="ECO:0000256" key="6">
    <source>
        <dbReference type="ARBA" id="ARBA00023159"/>
    </source>
</evidence>
<dbReference type="InterPro" id="IPR051139">
    <property type="entry name" value="Mediator_complx_sub13"/>
</dbReference>
<evidence type="ECO:0000256" key="7">
    <source>
        <dbReference type="ARBA" id="ARBA00023163"/>
    </source>
</evidence>
<feature type="compositionally biased region" description="Basic and acidic residues" evidence="10">
    <location>
        <begin position="1424"/>
        <end position="1444"/>
    </location>
</feature>
<feature type="compositionally biased region" description="Polar residues" evidence="10">
    <location>
        <begin position="52"/>
        <end position="66"/>
    </location>
</feature>
<evidence type="ECO:0000256" key="1">
    <source>
        <dbReference type="ARBA" id="ARBA00004123"/>
    </source>
</evidence>
<evidence type="ECO:0000256" key="3">
    <source>
        <dbReference type="ARBA" id="ARBA00019618"/>
    </source>
</evidence>
<keyword evidence="7 9" id="KW-0804">Transcription</keyword>
<feature type="compositionally biased region" description="Low complexity" evidence="10">
    <location>
        <begin position="338"/>
        <end position="354"/>
    </location>
</feature>
<feature type="region of interest" description="Disordered" evidence="10">
    <location>
        <begin position="772"/>
        <end position="829"/>
    </location>
</feature>
<evidence type="ECO:0000313" key="13">
    <source>
        <dbReference type="EMBL" id="THD20132.1"/>
    </source>
</evidence>
<organism evidence="13 14">
    <name type="scientific">Fasciola hepatica</name>
    <name type="common">Liver fluke</name>
    <dbReference type="NCBI Taxonomy" id="6192"/>
    <lineage>
        <taxon>Eukaryota</taxon>
        <taxon>Metazoa</taxon>
        <taxon>Spiralia</taxon>
        <taxon>Lophotrochozoa</taxon>
        <taxon>Platyhelminthes</taxon>
        <taxon>Trematoda</taxon>
        <taxon>Digenea</taxon>
        <taxon>Plagiorchiida</taxon>
        <taxon>Echinostomata</taxon>
        <taxon>Echinostomatoidea</taxon>
        <taxon>Fasciolidae</taxon>
        <taxon>Fasciola</taxon>
    </lineage>
</organism>
<dbReference type="Proteomes" id="UP000230066">
    <property type="component" value="Unassembled WGS sequence"/>
</dbReference>
<dbReference type="Pfam" id="PF18296">
    <property type="entry name" value="MID_MedPIWI"/>
    <property type="match status" value="1"/>
</dbReference>
<evidence type="ECO:0000256" key="5">
    <source>
        <dbReference type="ARBA" id="ARBA00023015"/>
    </source>
</evidence>
<keyword evidence="5 9" id="KW-0805">Transcription regulation</keyword>
<gene>
    <name evidence="13" type="ORF">D915_009034</name>
</gene>
<evidence type="ECO:0000256" key="9">
    <source>
        <dbReference type="RuleBase" id="RU364134"/>
    </source>
</evidence>
<feature type="compositionally biased region" description="Low complexity" evidence="10">
    <location>
        <begin position="631"/>
        <end position="646"/>
    </location>
</feature>
<comment type="caution">
    <text evidence="13">The sequence shown here is derived from an EMBL/GenBank/DDBJ whole genome shotgun (WGS) entry which is preliminary data.</text>
</comment>
<sequence>MADLVGLAQCEKSEQELAEEFEMWSNFYPIRTQGEQTLDVSETKQPFCVRSSQAASGVRNTGNQRYSKGAADKRPTVAESSSEPVQSRPVFVEVLIGGYRVRYPFCYVLVPEPCNEFKFCDFVASGDDSKHPMSDGPASTQPSFPVPSTRISASLVARESSSSEPTSWRLQKRGSRPTFRPRSIEILRENLLFANATLHSDLSFDVRRLFLAERILERSYQYNLSFTPISTKEPNSKCPIFARGGAFDEGGSYLRESDSGGAEQVESYAWSAHNLRAKCNCCCRRRGNSRRPLTSFHQSENVTRQALRNLVHEIDSFCEQTQSPATPIPTFSIPHDPSMPTLSPQQPTSSSTSTAIPNATGSCPEKSTGEQQIQPDNILLSLASGTALPNGLISVEHSSGSTSQYTKLVHQPSMSVVRNRPPNSWLKELATRPSQTLHSDTRKRPALCLALVDSEECERMSPSESLFLPLPAAVSPQGSLKTSEESLIDEYCPLNAKRARFVGNGLLSNDPLLFSSQDNCSQMLVDNTQTADLQFDHVPVTPDTPVDGPDFCDDFENINVAGELTSFSNTFPGVTNISTNSLLSRTLGLLPPKGVSLASSTGSGPIGPAELALMLPTPPSQDAPQPSPVDGVATTTAPTAPGTKGPMVKLNDSPVGHHFEPSVLCISDQPTNACHSSHSTWSHSYLQATQTLLDLAKQPCAFSYGFSTLDPDRDWSFSFPCVAYQGMTSNYQRPEADLVAFKRALPHLSFAFDHRALTTTLKPVAQDPTVVPASLLSPEQNLGTTDRSISGQRTTGVLSPMVGSGPVQTSHRDSGLSDQRSSPQTNWPTTNTVLSRLVSLQCAPENDGLVDVSPNREDLSERLLGVTEADGLLVNIMLSDSMLNLFKDHNFDSCNICECTSSVLGSEIDVYLCKPTATPNGSNMKAPRSSTVSVGSTGGGGIGSANAFVAHDLVSGFGFTRDCKCGFSAVMNQKFVVNGNLFYEDEIDVTNLSVRAERDSTRSSYSVVPTYRHTAGWWNSASVQTPLPLLQELFRSVYDEFTVRHLTDYLRRSNLPSPFTVPKENMLEYDDACALVSAALEEASPSGGQKPIDSTERRVLIHPSYILKGQSRIPENHNDQIRLLTATVLPYVTNGITSGKVAVYSKPFILWFQTMRPWLQEAISSTRLLESNYTVDGPLTWKAFHQLAGRGTDETCKPQPVPQIRVGSSDREHMMISPFALRDWDRLSLEPLSRPKQLFYAVVTPLEFEEVDQQDRKFSMTAPDHLNHAFGGRETVLKYDGKRCITDCLARFFRELSHTYENCKLGQHLPFYKPNNNNPETAFIAVRSFEDDGMMCNAARNSTIPVDVFRTLVSQLQSQYCNPEALLNKLQSYITVAANCTLNTLKEHGVNVIPNNAFHHVTVACPLEAAELFPKWSSKSEEIKREADKVATDPKTKPRFDRQRTGSIRGHSSTSPCNGLGPMTTSLDTSSWCKASDAYLIIYLVNPFSQICDMNKELCRIITQAFIGCAQDILSSLPLSWRPRVTVKLLPLEHVISNYLPHLRPMALALYSSVNRFIEPTLLNANRTLTGIGPAAEKELITNEKEGFHKRSIYAPAYTLVGPQDSSAHADVPTDSAERSSVLFVAYCLSQDQQWLLASFTDEQGYLIDQAFINIRVPSSYFTDLEQHKSQWSNHDRHHPSPRRIGLALLWDYMINLLSRTSNPWRVVIGRIGRLGHGELKGWNGLLGRKSLQDVNRFFREQCAACSASASVPATLICNGTRATLNLVNSSSGANSCTHELPSLVSACLVSLEPQSTFRVYPGVGAGSNESWGGSGVSGGGGGGGSGGAGGGSTSGGTGAGGPGGAFCGVSPSPFMTRTMMMVGNSVIASDVPTTTHILVFPTSTSASGHSEHDASALADVISGMGQDDMNVFEWLRSGNTELGDLDAHGNAAAAMLDALDNPAGLDFSLAGLGAAVGGAVVNDTTNDRSVGCHGLTDPNDHDLDQVDYSRGYDRVSDVVGMHGLRSNVMDLAGSMVNGLSGPSGRYGGRVNDQATPSSVLNTMPFGAHDPPDEVTNLMQQPLAMGYYISTAPTGPLPSWFWASCPHASYQYPVCLKSALHIQTSLVGMDDAAAAAAVGAAVSTANSGSVGAGVTGSDRLTHLLDSTSTCDVLRYVLESYNALSWLTVNPITNDRRSCLPIHILLLCQLYQALEAFM</sequence>
<keyword evidence="6 9" id="KW-0010">Activator</keyword>
<dbReference type="PANTHER" id="PTHR48249:SF3">
    <property type="entry name" value="MEDIATOR OF RNA POLYMERASE II TRANSCRIPTION SUBUNIT 13"/>
    <property type="match status" value="1"/>
</dbReference>
<dbReference type="InterPro" id="IPR041285">
    <property type="entry name" value="MID_MedPIWI"/>
</dbReference>
<feature type="region of interest" description="Disordered" evidence="10">
    <location>
        <begin position="616"/>
        <end position="647"/>
    </location>
</feature>
<keyword evidence="14" id="KW-1185">Reference proteome</keyword>
<evidence type="ECO:0000256" key="4">
    <source>
        <dbReference type="ARBA" id="ARBA00022491"/>
    </source>
</evidence>
<comment type="similarity">
    <text evidence="2 9">Belongs to the Mediator complex subunit 13 family.</text>
</comment>
<feature type="region of interest" description="Disordered" evidence="10">
    <location>
        <begin position="323"/>
        <end position="371"/>
    </location>
</feature>
<keyword evidence="8 9" id="KW-0539">Nucleus</keyword>
<dbReference type="EMBL" id="JXXN02005098">
    <property type="protein sequence ID" value="THD20132.1"/>
    <property type="molecule type" value="Genomic_DNA"/>
</dbReference>
<evidence type="ECO:0000256" key="2">
    <source>
        <dbReference type="ARBA" id="ARBA00009354"/>
    </source>
</evidence>
<dbReference type="InterPro" id="IPR009401">
    <property type="entry name" value="Med13_C"/>
</dbReference>
<accession>A0A4E0RT91</accession>
<feature type="compositionally biased region" description="Pro residues" evidence="10">
    <location>
        <begin position="616"/>
        <end position="627"/>
    </location>
</feature>
<feature type="compositionally biased region" description="Polar residues" evidence="10">
    <location>
        <begin position="816"/>
        <end position="829"/>
    </location>
</feature>
<feature type="region of interest" description="Disordered" evidence="10">
    <location>
        <begin position="1424"/>
        <end position="1455"/>
    </location>
</feature>
<feature type="domain" description="Mediator complex subunit Med13 C-terminal" evidence="11">
    <location>
        <begin position="1594"/>
        <end position="1803"/>
    </location>
</feature>
<evidence type="ECO:0000256" key="10">
    <source>
        <dbReference type="SAM" id="MobiDB-lite"/>
    </source>
</evidence>
<dbReference type="Pfam" id="PF06333">
    <property type="entry name" value="Med13_C"/>
    <property type="match status" value="2"/>
</dbReference>
<feature type="domain" description="Mediator complex subunit Med13 C-terminal" evidence="11">
    <location>
        <begin position="2054"/>
        <end position="2185"/>
    </location>
</feature>
<feature type="compositionally biased region" description="Polar residues" evidence="10">
    <location>
        <begin position="777"/>
        <end position="797"/>
    </location>
</feature>
<feature type="region of interest" description="Disordered" evidence="10">
    <location>
        <begin position="1812"/>
        <end position="1838"/>
    </location>
</feature>
<reference evidence="13" key="1">
    <citation type="submission" date="2019-03" db="EMBL/GenBank/DDBJ databases">
        <title>Improved annotation for the trematode Fasciola hepatica.</title>
        <authorList>
            <person name="Choi Y.-J."/>
            <person name="Martin J."/>
            <person name="Mitreva M."/>
        </authorList>
    </citation>
    <scope>NUCLEOTIDE SEQUENCE [LARGE SCALE GENOMIC DNA]</scope>
</reference>
<proteinExistence type="inferred from homology"/>
<feature type="compositionally biased region" description="Gly residues" evidence="10">
    <location>
        <begin position="1813"/>
        <end position="1838"/>
    </location>
</feature>
<dbReference type="PANTHER" id="PTHR48249">
    <property type="entry name" value="MEDIATOR OF RNA POLYMERASE II TRANSCRIPTION SUBUNIT 13"/>
    <property type="match status" value="1"/>
</dbReference>
<protein>
    <recommendedName>
        <fullName evidence="3 9">Mediator of RNA polymerase II transcription subunit 13</fullName>
    </recommendedName>
</protein>
<dbReference type="GO" id="GO:0016592">
    <property type="term" value="C:mediator complex"/>
    <property type="evidence" value="ECO:0007669"/>
    <property type="project" value="InterPro"/>
</dbReference>
<feature type="region of interest" description="Disordered" evidence="10">
    <location>
        <begin position="52"/>
        <end position="83"/>
    </location>
</feature>
<comment type="subunit">
    <text evidence="9">Component of the Mediator complex.</text>
</comment>
<dbReference type="GO" id="GO:0003713">
    <property type="term" value="F:transcription coactivator activity"/>
    <property type="evidence" value="ECO:0007669"/>
    <property type="project" value="TreeGrafter"/>
</dbReference>
<comment type="function">
    <text evidence="9">Component of the Mediator complex, a coactivator involved in regulated transcription of nearly all RNA polymerase II-dependent genes. Mediator functions as a bridge to convey information from gene-specific regulatory proteins to the basal RNA polymerase II transcription machinery. Mediator is recruited to promoters by direct interactions with regulatory proteins and serves as a scaffold for the assembly of a functional preinitiation complex with RNA polymerase II and the general transcription factors.</text>
</comment>
<dbReference type="GO" id="GO:0045944">
    <property type="term" value="P:positive regulation of transcription by RNA polymerase II"/>
    <property type="evidence" value="ECO:0007669"/>
    <property type="project" value="TreeGrafter"/>
</dbReference>
<evidence type="ECO:0000256" key="8">
    <source>
        <dbReference type="ARBA" id="ARBA00023242"/>
    </source>
</evidence>